<evidence type="ECO:0000256" key="1">
    <source>
        <dbReference type="SAM" id="MobiDB-lite"/>
    </source>
</evidence>
<organism evidence="2 3">
    <name type="scientific">Hoyosella altamirensis</name>
    <dbReference type="NCBI Taxonomy" id="616997"/>
    <lineage>
        <taxon>Bacteria</taxon>
        <taxon>Bacillati</taxon>
        <taxon>Actinomycetota</taxon>
        <taxon>Actinomycetes</taxon>
        <taxon>Mycobacteriales</taxon>
        <taxon>Hoyosellaceae</taxon>
        <taxon>Hoyosella</taxon>
    </lineage>
</organism>
<dbReference type="Proteomes" id="UP000567922">
    <property type="component" value="Unassembled WGS sequence"/>
</dbReference>
<keyword evidence="3" id="KW-1185">Reference proteome</keyword>
<evidence type="ECO:0000313" key="2">
    <source>
        <dbReference type="EMBL" id="MBB3038079.1"/>
    </source>
</evidence>
<evidence type="ECO:0000313" key="3">
    <source>
        <dbReference type="Proteomes" id="UP000567922"/>
    </source>
</evidence>
<protein>
    <submittedName>
        <fullName evidence="2">Uncharacterized protein</fullName>
    </submittedName>
</protein>
<dbReference type="RefSeq" id="WP_157095030.1">
    <property type="nucleotide sequence ID" value="NZ_BDDI01000006.1"/>
</dbReference>
<feature type="region of interest" description="Disordered" evidence="1">
    <location>
        <begin position="26"/>
        <end position="54"/>
    </location>
</feature>
<reference evidence="2 3" key="1">
    <citation type="submission" date="2020-08" db="EMBL/GenBank/DDBJ databases">
        <title>Sequencing the genomes of 1000 actinobacteria strains.</title>
        <authorList>
            <person name="Klenk H.-P."/>
        </authorList>
    </citation>
    <scope>NUCLEOTIDE SEQUENCE [LARGE SCALE GENOMIC DNA]</scope>
    <source>
        <strain evidence="2 3">DSM 45258</strain>
    </source>
</reference>
<gene>
    <name evidence="2" type="ORF">FHU29_002528</name>
</gene>
<dbReference type="EMBL" id="JACHWS010000002">
    <property type="protein sequence ID" value="MBB3038079.1"/>
    <property type="molecule type" value="Genomic_DNA"/>
</dbReference>
<comment type="caution">
    <text evidence="2">The sequence shown here is derived from an EMBL/GenBank/DDBJ whole genome shotgun (WGS) entry which is preliminary data.</text>
</comment>
<accession>A0A839RP49</accession>
<sequence>MTELTRRSFLLAGVVLGVGTLAACTSPEPTDHLYTGTDRPRAHRYERERSDATG</sequence>
<dbReference type="PROSITE" id="PS51257">
    <property type="entry name" value="PROKAR_LIPOPROTEIN"/>
    <property type="match status" value="1"/>
</dbReference>
<name>A0A839RP49_9ACTN</name>
<feature type="compositionally biased region" description="Basic and acidic residues" evidence="1">
    <location>
        <begin position="38"/>
        <end position="54"/>
    </location>
</feature>
<dbReference type="AlphaFoldDB" id="A0A839RP49"/>
<proteinExistence type="predicted"/>